<dbReference type="PANTHER" id="PTHR19303:SF73">
    <property type="entry name" value="PROTEIN PDC2"/>
    <property type="match status" value="1"/>
</dbReference>
<dbReference type="SUPFAM" id="SSF46689">
    <property type="entry name" value="Homeodomain-like"/>
    <property type="match status" value="3"/>
</dbReference>
<dbReference type="SMART" id="SM00674">
    <property type="entry name" value="CENPB"/>
    <property type="match status" value="1"/>
</dbReference>
<dbReference type="GeneID" id="109486279"/>
<protein>
    <submittedName>
        <fullName evidence="7">Tigger transposable element-derived protein 4-like</fullName>
    </submittedName>
</protein>
<gene>
    <name evidence="7" type="primary">LOC109486279</name>
</gene>
<dbReference type="InterPro" id="IPR009057">
    <property type="entry name" value="Homeodomain-like_sf"/>
</dbReference>
<dbReference type="Pfam" id="PF03221">
    <property type="entry name" value="HTH_Tnp_Tc5"/>
    <property type="match status" value="1"/>
</dbReference>
<name>A0A6P4ZWR8_BRABE</name>
<comment type="subcellular location">
    <subcellularLocation>
        <location evidence="1">Nucleus</location>
    </subcellularLocation>
</comment>
<keyword evidence="2" id="KW-0238">DNA-binding</keyword>
<dbReference type="PROSITE" id="PS51253">
    <property type="entry name" value="HTH_CENPB"/>
    <property type="match status" value="1"/>
</dbReference>
<evidence type="ECO:0000256" key="3">
    <source>
        <dbReference type="ARBA" id="ARBA00023242"/>
    </source>
</evidence>
<evidence type="ECO:0000259" key="5">
    <source>
        <dbReference type="PROSITE" id="PS51253"/>
    </source>
</evidence>
<dbReference type="Pfam" id="PF03184">
    <property type="entry name" value="DDE_1"/>
    <property type="match status" value="1"/>
</dbReference>
<keyword evidence="6" id="KW-1185">Reference proteome</keyword>
<dbReference type="GO" id="GO:0005634">
    <property type="term" value="C:nucleus"/>
    <property type="evidence" value="ECO:0007669"/>
    <property type="project" value="UniProtKB-SubCell"/>
</dbReference>
<dbReference type="InterPro" id="IPR050863">
    <property type="entry name" value="CenT-Element_Derived"/>
</dbReference>
<dbReference type="InterPro" id="IPR007889">
    <property type="entry name" value="HTH_Psq"/>
</dbReference>
<evidence type="ECO:0000313" key="6">
    <source>
        <dbReference type="Proteomes" id="UP000515135"/>
    </source>
</evidence>
<feature type="compositionally biased region" description="Low complexity" evidence="4">
    <location>
        <begin position="100"/>
        <end position="109"/>
    </location>
</feature>
<keyword evidence="3" id="KW-0539">Nucleus</keyword>
<dbReference type="InterPro" id="IPR006600">
    <property type="entry name" value="HTH_CenpB_DNA-bd_dom"/>
</dbReference>
<evidence type="ECO:0000256" key="4">
    <source>
        <dbReference type="SAM" id="MobiDB-lite"/>
    </source>
</evidence>
<evidence type="ECO:0000256" key="1">
    <source>
        <dbReference type="ARBA" id="ARBA00004123"/>
    </source>
</evidence>
<dbReference type="GO" id="GO:0003677">
    <property type="term" value="F:DNA binding"/>
    <property type="evidence" value="ECO:0007669"/>
    <property type="project" value="UniProtKB-KW"/>
</dbReference>
<feature type="region of interest" description="Disordered" evidence="4">
    <location>
        <begin position="76"/>
        <end position="110"/>
    </location>
</feature>
<dbReference type="InterPro" id="IPR004875">
    <property type="entry name" value="DDE_SF_endonuclease_dom"/>
</dbReference>
<dbReference type="Proteomes" id="UP000515135">
    <property type="component" value="Unplaced"/>
</dbReference>
<sequence>MESKWSMQARRAGRYEKKTLTLGEKIDVIRQYEKGGTGARALAKVFGVGKTQIQNIVKRKLEYLADYENNAPIHKRRNVRQKVTEEQETTSGGEIDLNSQGQQQQQQQQDINQPLFTMESQSSTQAKQAAAKLEKKTLTLGEKIDVIRRYERGGTGARGLAKEYGVGKTQIQNIVNRKQEYLADYYENNAPIHKRRNNRETANEDINKLCWQYFCETTVRPVTGPMLQQQALKFAEQLGVVGFKASNGWLESFKTRHNIVLGFKSAEIPGTSGDKWADKIADVTTGYSAEDIYNMDETALFFRTTSNQTFMGGDHSYFSGQNQAKDCLTVVLCANMAGGKERPLVIGHSARPMCFKNLPQSSLPVTYAHNKMSWTTSELFLDWLKSFDLKMGLENRNVLLFLDQAPSHPHVRLRNVELVYYPSNTTWRAQPMGQGVVQRFKLKYRKRQLTRILQDMQRHRGATGEELVTQLTVLDAIHWIASAWQDVTENTIQTCFEKAGFDHVTLVNADPVNVETGASDSEDQVGMDELSQELFGCDFQELAGVDQDLATCDMEGRDWNEDATILLDELQASQETETVLDSDDDTDSTRTNPIKDLNTLVDLMKHIKNFCAEEGLGDLLNAFQQADDILNSIWSEGQGTV</sequence>
<dbReference type="RefSeq" id="XP_019645625.1">
    <property type="nucleotide sequence ID" value="XM_019790066.1"/>
</dbReference>
<dbReference type="KEGG" id="bbel:109486279"/>
<dbReference type="Pfam" id="PF04218">
    <property type="entry name" value="CENP-B_N"/>
    <property type="match status" value="2"/>
</dbReference>
<proteinExistence type="predicted"/>
<reference evidence="7" key="1">
    <citation type="submission" date="2025-08" db="UniProtKB">
        <authorList>
            <consortium name="RefSeq"/>
        </authorList>
    </citation>
    <scope>IDENTIFICATION</scope>
    <source>
        <tissue evidence="7">Gonad</tissue>
    </source>
</reference>
<dbReference type="OrthoDB" id="7602122at2759"/>
<accession>A0A6P4ZWR8</accession>
<evidence type="ECO:0000256" key="2">
    <source>
        <dbReference type="ARBA" id="ARBA00023125"/>
    </source>
</evidence>
<evidence type="ECO:0000313" key="7">
    <source>
        <dbReference type="RefSeq" id="XP_019645625.1"/>
    </source>
</evidence>
<dbReference type="FunFam" id="1.10.10.60:FF:000708">
    <property type="entry name" value="Uncharacterized protein"/>
    <property type="match status" value="1"/>
</dbReference>
<dbReference type="Gene3D" id="1.10.10.60">
    <property type="entry name" value="Homeodomain-like"/>
    <property type="match status" value="3"/>
</dbReference>
<organism evidence="6 7">
    <name type="scientific">Branchiostoma belcheri</name>
    <name type="common">Amphioxus</name>
    <dbReference type="NCBI Taxonomy" id="7741"/>
    <lineage>
        <taxon>Eukaryota</taxon>
        <taxon>Metazoa</taxon>
        <taxon>Chordata</taxon>
        <taxon>Cephalochordata</taxon>
        <taxon>Leptocardii</taxon>
        <taxon>Amphioxiformes</taxon>
        <taxon>Branchiostomatidae</taxon>
        <taxon>Branchiostoma</taxon>
    </lineage>
</organism>
<dbReference type="PANTHER" id="PTHR19303">
    <property type="entry name" value="TRANSPOSON"/>
    <property type="match status" value="1"/>
</dbReference>
<feature type="domain" description="HTH CENPB-type" evidence="5">
    <location>
        <begin position="194"/>
        <end position="263"/>
    </location>
</feature>
<dbReference type="AlphaFoldDB" id="A0A6P4ZWR8"/>